<feature type="transmembrane region" description="Helical" evidence="1">
    <location>
        <begin position="358"/>
        <end position="377"/>
    </location>
</feature>
<keyword evidence="2" id="KW-0808">Transferase</keyword>
<dbReference type="GO" id="GO:0016740">
    <property type="term" value="F:transferase activity"/>
    <property type="evidence" value="ECO:0007669"/>
    <property type="project" value="UniProtKB-KW"/>
</dbReference>
<dbReference type="RefSeq" id="WP_168117427.1">
    <property type="nucleotide sequence ID" value="NZ_BOON01000061.1"/>
</dbReference>
<protein>
    <submittedName>
        <fullName evidence="2">Glycosyl transferase</fullName>
    </submittedName>
</protein>
<comment type="caution">
    <text evidence="2">The sequence shown here is derived from an EMBL/GenBank/DDBJ whole genome shotgun (WGS) entry which is preliminary data.</text>
</comment>
<reference evidence="2" key="1">
    <citation type="submission" date="2021-01" db="EMBL/GenBank/DDBJ databases">
        <title>Whole genome shotgun sequence of Planosporangium mesophilum NBRC 109066.</title>
        <authorList>
            <person name="Komaki H."/>
            <person name="Tamura T."/>
        </authorList>
    </citation>
    <scope>NUCLEOTIDE SEQUENCE</scope>
    <source>
        <strain evidence="2">NBRC 109066</strain>
    </source>
</reference>
<evidence type="ECO:0000313" key="2">
    <source>
        <dbReference type="EMBL" id="GII25929.1"/>
    </source>
</evidence>
<feature type="transmembrane region" description="Helical" evidence="1">
    <location>
        <begin position="45"/>
        <end position="64"/>
    </location>
</feature>
<keyword evidence="1" id="KW-0812">Transmembrane</keyword>
<feature type="transmembrane region" description="Helical" evidence="1">
    <location>
        <begin position="166"/>
        <end position="183"/>
    </location>
</feature>
<keyword evidence="1" id="KW-1133">Transmembrane helix</keyword>
<dbReference type="EMBL" id="BOON01000061">
    <property type="protein sequence ID" value="GII25929.1"/>
    <property type="molecule type" value="Genomic_DNA"/>
</dbReference>
<sequence length="607" mass="65282">MKLSIVKLAAVAAAPTDLATGPTVDARAAASPRWLRWPQGRRADLLAYAAFVAAALYVMAHLWVDPLHRVMGFNPNDQAFAEWMYADQAYALTHLRNPFFSHGQNAPLGINLMGNAATQLVSWVLAPITLLFGPALTFAVAITLNLAGTAAAWYHVLSRHLVRHRAAAFIGAAFCGFSPGMISESNAHVHIPAQYLVPFIVWAGVRLREPGRSVRTGLVLGALVTAQVFIGLEVLFLAAIGCGLMVVAYAVMRPREARAALKPFLTGVGVAVGVVLVVCAYPLWMLFLGPRHYHGIIKVYSADLTTYFSFPTSSIGGLTAGKAYVPNQAEETAFFGWPLALGALGLAVLLWRSMAARLAALVGAVCAALSLGDRIMWKDHYTGIPGPYRLLIHLPVFDSLITLRLALVTAVTIGLLLAFATQWVVDRAPAAREAGVPLRAVAAVAAIAILLPLAPRPLPAVSRPFVPRFITSGEWRGYVREGRTLVPVDDADRTELRWGVAGGGAFAVPRGFTLVPKDPPRDMTGVFNVPLLPTEGHLWSISTGRPTEIGPAERQRAAEDMRYLRADAVVLNATLPAAADMATKITSLLGVQAERVSDVYVWRVRDL</sequence>
<gene>
    <name evidence="2" type="ORF">Pme01_55260</name>
</gene>
<feature type="transmembrane region" description="Helical" evidence="1">
    <location>
        <begin position="236"/>
        <end position="252"/>
    </location>
</feature>
<feature type="transmembrane region" description="Helical" evidence="1">
    <location>
        <begin position="264"/>
        <end position="284"/>
    </location>
</feature>
<accession>A0A8J3TGN6</accession>
<feature type="transmembrane region" description="Helical" evidence="1">
    <location>
        <begin position="401"/>
        <end position="424"/>
    </location>
</feature>
<keyword evidence="3" id="KW-1185">Reference proteome</keyword>
<evidence type="ECO:0000313" key="3">
    <source>
        <dbReference type="Proteomes" id="UP000599074"/>
    </source>
</evidence>
<dbReference type="Proteomes" id="UP000599074">
    <property type="component" value="Unassembled WGS sequence"/>
</dbReference>
<proteinExistence type="predicted"/>
<feature type="transmembrane region" description="Helical" evidence="1">
    <location>
        <begin position="334"/>
        <end position="351"/>
    </location>
</feature>
<feature type="transmembrane region" description="Helical" evidence="1">
    <location>
        <begin position="130"/>
        <end position="154"/>
    </location>
</feature>
<evidence type="ECO:0000256" key="1">
    <source>
        <dbReference type="SAM" id="Phobius"/>
    </source>
</evidence>
<keyword evidence="1" id="KW-0472">Membrane</keyword>
<organism evidence="2 3">
    <name type="scientific">Planosporangium mesophilum</name>
    <dbReference type="NCBI Taxonomy" id="689768"/>
    <lineage>
        <taxon>Bacteria</taxon>
        <taxon>Bacillati</taxon>
        <taxon>Actinomycetota</taxon>
        <taxon>Actinomycetes</taxon>
        <taxon>Micromonosporales</taxon>
        <taxon>Micromonosporaceae</taxon>
        <taxon>Planosporangium</taxon>
    </lineage>
</organism>
<name>A0A8J3TGN6_9ACTN</name>
<feature type="transmembrane region" description="Helical" evidence="1">
    <location>
        <begin position="436"/>
        <end position="454"/>
    </location>
</feature>
<dbReference type="AlphaFoldDB" id="A0A8J3TGN6"/>